<dbReference type="InterPro" id="IPR018303">
    <property type="entry name" value="ATPase_P-typ_P_site"/>
</dbReference>
<keyword evidence="9 15" id="KW-0460">Magnesium</keyword>
<keyword evidence="20" id="KW-1185">Reference proteome</keyword>
<feature type="binding site" evidence="14">
    <location>
        <position position="588"/>
    </location>
    <ligand>
        <name>ATP</name>
        <dbReference type="ChEBI" id="CHEBI:30616"/>
    </ligand>
</feature>
<evidence type="ECO:0000256" key="6">
    <source>
        <dbReference type="ARBA" id="ARBA00022723"/>
    </source>
</evidence>
<evidence type="ECO:0000256" key="15">
    <source>
        <dbReference type="PIRSR" id="PIRSR606539-3"/>
    </source>
</evidence>
<proteinExistence type="inferred from homology"/>
<keyword evidence="3" id="KW-1003">Cell membrane</keyword>
<dbReference type="InterPro" id="IPR006539">
    <property type="entry name" value="P-type_ATPase_IV"/>
</dbReference>
<comment type="subcellular location">
    <subcellularLocation>
        <location evidence="2">Cell membrane</location>
    </subcellularLocation>
    <subcellularLocation>
        <location evidence="1 16">Membrane</location>
        <topology evidence="1 16">Multi-pass membrane protein</topology>
    </subcellularLocation>
</comment>
<dbReference type="InterPro" id="IPR023299">
    <property type="entry name" value="ATPase_P-typ_cyto_dom_N"/>
</dbReference>
<evidence type="ECO:0000256" key="16">
    <source>
        <dbReference type="RuleBase" id="RU362033"/>
    </source>
</evidence>
<dbReference type="NCBIfam" id="TIGR01652">
    <property type="entry name" value="ATPase-Plipid"/>
    <property type="match status" value="1"/>
</dbReference>
<keyword evidence="4" id="KW-0597">Phosphoprotein</keyword>
<keyword evidence="17" id="KW-0175">Coiled coil</keyword>
<dbReference type="GO" id="GO:0140326">
    <property type="term" value="F:ATPase-coupled intramembrane lipid transporter activity"/>
    <property type="evidence" value="ECO:0007669"/>
    <property type="project" value="UniProtKB-EC"/>
</dbReference>
<dbReference type="InterPro" id="IPR008250">
    <property type="entry name" value="ATPase_P-typ_transduc_dom_A_sf"/>
</dbReference>
<dbReference type="Gene3D" id="3.40.50.1000">
    <property type="entry name" value="HAD superfamily/HAD-like"/>
    <property type="match status" value="1"/>
</dbReference>
<keyword evidence="8 14" id="KW-0067">ATP-binding</keyword>
<evidence type="ECO:0000313" key="20">
    <source>
        <dbReference type="Proteomes" id="UP001210925"/>
    </source>
</evidence>
<evidence type="ECO:0000256" key="17">
    <source>
        <dbReference type="SAM" id="Coils"/>
    </source>
</evidence>
<feature type="binding site" evidence="14">
    <location>
        <position position="411"/>
    </location>
    <ligand>
        <name>ATP</name>
        <dbReference type="ChEBI" id="CHEBI:30616"/>
    </ligand>
</feature>
<feature type="binding site" evidence="15">
    <location>
        <position position="320"/>
    </location>
    <ligand>
        <name>Mg(2+)</name>
        <dbReference type="ChEBI" id="CHEBI:18420"/>
    </ligand>
</feature>
<evidence type="ECO:0000256" key="4">
    <source>
        <dbReference type="ARBA" id="ARBA00022553"/>
    </source>
</evidence>
<feature type="active site" description="4-aspartylphosphate intermediate" evidence="13">
    <location>
        <position position="320"/>
    </location>
</feature>
<feature type="transmembrane region" description="Helical" evidence="16">
    <location>
        <begin position="251"/>
        <end position="272"/>
    </location>
</feature>
<evidence type="ECO:0000256" key="12">
    <source>
        <dbReference type="ARBA" id="ARBA00023136"/>
    </source>
</evidence>
<evidence type="ECO:0000256" key="2">
    <source>
        <dbReference type="ARBA" id="ARBA00004236"/>
    </source>
</evidence>
<name>A0AAD5Y9U9_9FUNG</name>
<dbReference type="PANTHER" id="PTHR24092">
    <property type="entry name" value="PROBABLE PHOSPHOLIPID-TRANSPORTING ATPASE"/>
    <property type="match status" value="1"/>
</dbReference>
<dbReference type="AlphaFoldDB" id="A0AAD5Y9U9"/>
<feature type="binding site" evidence="14">
    <location>
        <position position="508"/>
    </location>
    <ligand>
        <name>ATP</name>
        <dbReference type="ChEBI" id="CHEBI:30616"/>
    </ligand>
</feature>
<dbReference type="InterPro" id="IPR059000">
    <property type="entry name" value="ATPase_P-type_domA"/>
</dbReference>
<feature type="transmembrane region" description="Helical" evidence="16">
    <location>
        <begin position="209"/>
        <end position="230"/>
    </location>
</feature>
<evidence type="ECO:0000256" key="9">
    <source>
        <dbReference type="ARBA" id="ARBA00022842"/>
    </source>
</evidence>
<dbReference type="GO" id="GO:0045332">
    <property type="term" value="P:phospholipid translocation"/>
    <property type="evidence" value="ECO:0007669"/>
    <property type="project" value="TreeGrafter"/>
</dbReference>
<dbReference type="Gene3D" id="3.40.1110.10">
    <property type="entry name" value="Calcium-transporting ATPase, cytoplasmic domain N"/>
    <property type="match status" value="1"/>
</dbReference>
<feature type="domain" description="P-type ATPase A" evidence="18">
    <location>
        <begin position="45"/>
        <end position="109"/>
    </location>
</feature>
<evidence type="ECO:0000256" key="14">
    <source>
        <dbReference type="PIRSR" id="PIRSR606539-2"/>
    </source>
</evidence>
<feature type="binding site" evidence="14">
    <location>
        <position position="452"/>
    </location>
    <ligand>
        <name>ATP</name>
        <dbReference type="ChEBI" id="CHEBI:30616"/>
    </ligand>
</feature>
<feature type="binding site" evidence="14">
    <location>
        <position position="590"/>
    </location>
    <ligand>
        <name>ATP</name>
        <dbReference type="ChEBI" id="CHEBI:30616"/>
    </ligand>
</feature>
<dbReference type="InterPro" id="IPR023298">
    <property type="entry name" value="ATPase_P-typ_TM_dom_sf"/>
</dbReference>
<feature type="binding site" evidence="14">
    <location>
        <position position="589"/>
    </location>
    <ligand>
        <name>ATP</name>
        <dbReference type="ChEBI" id="CHEBI:30616"/>
    </ligand>
</feature>
<dbReference type="InterPro" id="IPR023214">
    <property type="entry name" value="HAD_sf"/>
</dbReference>
<dbReference type="InterPro" id="IPR036412">
    <property type="entry name" value="HAD-like_sf"/>
</dbReference>
<dbReference type="GO" id="GO:0005886">
    <property type="term" value="C:plasma membrane"/>
    <property type="evidence" value="ECO:0007669"/>
    <property type="project" value="UniProtKB-SubCell"/>
</dbReference>
<feature type="coiled-coil region" evidence="17">
    <location>
        <begin position="526"/>
        <end position="553"/>
    </location>
</feature>
<protein>
    <recommendedName>
        <fullName evidence="16">Phospholipid-transporting ATPase</fullName>
        <ecNumber evidence="16">7.6.2.1</ecNumber>
    </recommendedName>
</protein>
<sequence length="671" mass="75379">MIGHLSPTSRFGTVIPLSVIAFISGIKELSEDRKRRLQDNIANNRVVKVFRGSSFQDCLWKDVNVGDIVKVEDMSHFPADLVVISSSEPDGLCYIETSNLDGETNLKIKQSLPETCNLLTPESIAKFEAKLQTELPNNSLYTFSATLNYNGKYYPLGPNQLLLRGAQLRNTRWVYAVVVFTGHETKLMKNATPAPIKKTKVEHMVNSEIIFLFFVLLFMAITCASGQMIAENSSLFNHNILKSPKISPFEFVANILTFVILFNNFIPLSMVVTVEIVRIALAQLINMDLDMYHDQSQMGAVAKTSTLVEELGQVDFLFSDKTGTLTQNVMTFKMASIGGVNYSESIPEGKEGSKLVTYKTFNDLKLDSVERPGQQVLNEFLTLLSVCHTVIPERDEDNPSIVKYQASSPDEAALVDGAKQLGYFFHTRKPKFIYVSINGKDTEYELLNINEFNSNRKRMSMVIRCPDGKIKLFIKGADTVMFERLAKNSLYKAETEISLAEYANEGLRTLVVASKEVSQVEYDRWAEIYNAAATSIEEREEKLEKAADLIETNLNLIGATAIEDKLQDEVPDTIHTLLEAGVRVWVLTGDRQETAINIAYSTKLINPRMNLLICNKETLQETKEFLESTLSQLHLALRPSKKVGKLQTFLRGNSGKYKFDKSFGLDTVTLY</sequence>
<dbReference type="PANTHER" id="PTHR24092:SF150">
    <property type="entry name" value="PHOSPHOLIPID-TRANSPORTING ATPASE"/>
    <property type="match status" value="1"/>
</dbReference>
<evidence type="ECO:0000256" key="8">
    <source>
        <dbReference type="ARBA" id="ARBA00022840"/>
    </source>
</evidence>
<dbReference type="GO" id="GO:0005524">
    <property type="term" value="F:ATP binding"/>
    <property type="evidence" value="ECO:0007669"/>
    <property type="project" value="UniProtKB-UniRule"/>
</dbReference>
<evidence type="ECO:0000256" key="13">
    <source>
        <dbReference type="PIRSR" id="PIRSR606539-1"/>
    </source>
</evidence>
<dbReference type="Pfam" id="PF00122">
    <property type="entry name" value="E1-E2_ATPase"/>
    <property type="match status" value="1"/>
</dbReference>
<dbReference type="SUPFAM" id="SSF81653">
    <property type="entry name" value="Calcium ATPase, transduction domain A"/>
    <property type="match status" value="1"/>
</dbReference>
<comment type="similarity">
    <text evidence="16">Belongs to the cation transport ATPase (P-type) (TC 3.A.3) family. Type IV subfamily.</text>
</comment>
<comment type="caution">
    <text evidence="19">The sequence shown here is derived from an EMBL/GenBank/DDBJ whole genome shotgun (WGS) entry which is preliminary data.</text>
</comment>
<feature type="binding site" evidence="14">
    <location>
        <position position="321"/>
    </location>
    <ligand>
        <name>ATP</name>
        <dbReference type="ChEBI" id="CHEBI:30616"/>
    </ligand>
</feature>
<dbReference type="EC" id="7.6.2.1" evidence="16"/>
<dbReference type="SUPFAM" id="SSF81665">
    <property type="entry name" value="Calcium ATPase, transmembrane domain M"/>
    <property type="match status" value="1"/>
</dbReference>
<evidence type="ECO:0000256" key="1">
    <source>
        <dbReference type="ARBA" id="ARBA00004141"/>
    </source>
</evidence>
<keyword evidence="12 16" id="KW-0472">Membrane</keyword>
<reference evidence="19" key="1">
    <citation type="submission" date="2020-05" db="EMBL/GenBank/DDBJ databases">
        <title>Phylogenomic resolution of chytrid fungi.</title>
        <authorList>
            <person name="Stajich J.E."/>
            <person name="Amses K."/>
            <person name="Simmons R."/>
            <person name="Seto K."/>
            <person name="Myers J."/>
            <person name="Bonds A."/>
            <person name="Quandt C.A."/>
            <person name="Barry K."/>
            <person name="Liu P."/>
            <person name="Grigoriev I."/>
            <person name="Longcore J.E."/>
            <person name="James T.Y."/>
        </authorList>
    </citation>
    <scope>NUCLEOTIDE SEQUENCE</scope>
    <source>
        <strain evidence="19">PLAUS21</strain>
    </source>
</reference>
<gene>
    <name evidence="19" type="ORF">HK103_001493</name>
</gene>
<dbReference type="Proteomes" id="UP001210925">
    <property type="component" value="Unassembled WGS sequence"/>
</dbReference>
<evidence type="ECO:0000256" key="3">
    <source>
        <dbReference type="ARBA" id="ARBA00022475"/>
    </source>
</evidence>
<evidence type="ECO:0000256" key="11">
    <source>
        <dbReference type="ARBA" id="ARBA00022989"/>
    </source>
</evidence>
<dbReference type="GO" id="GO:0032456">
    <property type="term" value="P:endocytic recycling"/>
    <property type="evidence" value="ECO:0007669"/>
    <property type="project" value="TreeGrafter"/>
</dbReference>
<evidence type="ECO:0000259" key="18">
    <source>
        <dbReference type="Pfam" id="PF00122"/>
    </source>
</evidence>
<keyword evidence="10 16" id="KW-1278">Translocase</keyword>
<dbReference type="SUPFAM" id="SSF56784">
    <property type="entry name" value="HAD-like"/>
    <property type="match status" value="1"/>
</dbReference>
<evidence type="ECO:0000313" key="19">
    <source>
        <dbReference type="EMBL" id="KAJ3259983.1"/>
    </source>
</evidence>
<keyword evidence="5 16" id="KW-0812">Transmembrane</keyword>
<dbReference type="Pfam" id="PF13246">
    <property type="entry name" value="Cation_ATPase"/>
    <property type="match status" value="1"/>
</dbReference>
<dbReference type="EMBL" id="JADGKB010000014">
    <property type="protein sequence ID" value="KAJ3259983.1"/>
    <property type="molecule type" value="Genomic_DNA"/>
</dbReference>
<keyword evidence="11 16" id="KW-1133">Transmembrane helix</keyword>
<dbReference type="GO" id="GO:0006892">
    <property type="term" value="P:post-Golgi vesicle-mediated transport"/>
    <property type="evidence" value="ECO:0007669"/>
    <property type="project" value="TreeGrafter"/>
</dbReference>
<feature type="binding site" evidence="14">
    <location>
        <position position="322"/>
    </location>
    <ligand>
        <name>ATP</name>
        <dbReference type="ChEBI" id="CHEBI:30616"/>
    </ligand>
</feature>
<dbReference type="GO" id="GO:0000287">
    <property type="term" value="F:magnesium ion binding"/>
    <property type="evidence" value="ECO:0007669"/>
    <property type="project" value="UniProtKB-UniRule"/>
</dbReference>
<comment type="catalytic activity">
    <reaction evidence="16">
        <text>ATP + H2O + phospholipidSide 1 = ADP + phosphate + phospholipidSide 2.</text>
        <dbReference type="EC" id="7.6.2.1"/>
    </reaction>
</comment>
<organism evidence="19 20">
    <name type="scientific">Boothiomyces macroporosus</name>
    <dbReference type="NCBI Taxonomy" id="261099"/>
    <lineage>
        <taxon>Eukaryota</taxon>
        <taxon>Fungi</taxon>
        <taxon>Fungi incertae sedis</taxon>
        <taxon>Chytridiomycota</taxon>
        <taxon>Chytridiomycota incertae sedis</taxon>
        <taxon>Chytridiomycetes</taxon>
        <taxon>Rhizophydiales</taxon>
        <taxon>Terramycetaceae</taxon>
        <taxon>Boothiomyces</taxon>
    </lineage>
</organism>
<feature type="binding site" evidence="15">
    <location>
        <position position="322"/>
    </location>
    <ligand>
        <name>Mg(2+)</name>
        <dbReference type="ChEBI" id="CHEBI:18420"/>
    </ligand>
</feature>
<dbReference type="FunFam" id="2.70.150.10:FF:000021">
    <property type="entry name" value="Phospholipid-transporting ATPase"/>
    <property type="match status" value="1"/>
</dbReference>
<dbReference type="PROSITE" id="PS00154">
    <property type="entry name" value="ATPASE_E1_E2"/>
    <property type="match status" value="1"/>
</dbReference>
<keyword evidence="7 14" id="KW-0547">Nucleotide-binding</keyword>
<comment type="cofactor">
    <cofactor evidence="15">
        <name>Mg(2+)</name>
        <dbReference type="ChEBI" id="CHEBI:18420"/>
    </cofactor>
</comment>
<dbReference type="GO" id="GO:0005802">
    <property type="term" value="C:trans-Golgi network"/>
    <property type="evidence" value="ECO:0007669"/>
    <property type="project" value="TreeGrafter"/>
</dbReference>
<comment type="caution">
    <text evidence="16">Lacks conserved residue(s) required for the propagation of feature annotation.</text>
</comment>
<feature type="binding site" evidence="14">
    <location>
        <position position="475"/>
    </location>
    <ligand>
        <name>ATP</name>
        <dbReference type="ChEBI" id="CHEBI:30616"/>
    </ligand>
</feature>
<keyword evidence="6 15" id="KW-0479">Metal-binding</keyword>
<dbReference type="SUPFAM" id="SSF81660">
    <property type="entry name" value="Metal cation-transporting ATPase, ATP-binding domain N"/>
    <property type="match status" value="1"/>
</dbReference>
<evidence type="ECO:0000256" key="10">
    <source>
        <dbReference type="ARBA" id="ARBA00022967"/>
    </source>
</evidence>
<accession>A0AAD5Y9U9</accession>
<dbReference type="FunFam" id="3.40.1110.10:FF:000087">
    <property type="entry name" value="Phospholipid-transporting ATPase"/>
    <property type="match status" value="1"/>
</dbReference>
<evidence type="ECO:0000256" key="7">
    <source>
        <dbReference type="ARBA" id="ARBA00022741"/>
    </source>
</evidence>
<dbReference type="Gene3D" id="2.70.150.10">
    <property type="entry name" value="Calcium-transporting ATPase, cytoplasmic transduction domain A"/>
    <property type="match status" value="1"/>
</dbReference>
<dbReference type="PRINTS" id="PR00119">
    <property type="entry name" value="CATATPASE"/>
</dbReference>
<evidence type="ECO:0000256" key="5">
    <source>
        <dbReference type="ARBA" id="ARBA00022692"/>
    </source>
</evidence>
<feature type="binding site" evidence="14">
    <location>
        <position position="320"/>
    </location>
    <ligand>
        <name>ATP</name>
        <dbReference type="ChEBI" id="CHEBI:30616"/>
    </ligand>
</feature>